<evidence type="ECO:0000259" key="1">
    <source>
        <dbReference type="Pfam" id="PF12697"/>
    </source>
</evidence>
<dbReference type="Pfam" id="PF12697">
    <property type="entry name" value="Abhydrolase_6"/>
    <property type="match status" value="1"/>
</dbReference>
<dbReference type="KEGG" id="apuu:APUU_51524S"/>
<keyword evidence="3" id="KW-1185">Reference proteome</keyword>
<gene>
    <name evidence="2" type="ORF">APUU_51524S</name>
</gene>
<evidence type="ECO:0000313" key="3">
    <source>
        <dbReference type="Proteomes" id="UP000654913"/>
    </source>
</evidence>
<reference evidence="2" key="2">
    <citation type="submission" date="2021-02" db="EMBL/GenBank/DDBJ databases">
        <title>Aspergillus puulaauensis MK2 genome sequence.</title>
        <authorList>
            <person name="Futagami T."/>
            <person name="Mori K."/>
            <person name="Kadooka C."/>
            <person name="Tanaka T."/>
        </authorList>
    </citation>
    <scope>NUCLEOTIDE SEQUENCE</scope>
    <source>
        <strain evidence="2">MK2</strain>
    </source>
</reference>
<dbReference type="AlphaFoldDB" id="A0A7R8ARE5"/>
<dbReference type="EMBL" id="AP024447">
    <property type="protein sequence ID" value="BCS26813.1"/>
    <property type="molecule type" value="Genomic_DNA"/>
</dbReference>
<organism evidence="2 3">
    <name type="scientific">Aspergillus puulaauensis</name>
    <dbReference type="NCBI Taxonomy" id="1220207"/>
    <lineage>
        <taxon>Eukaryota</taxon>
        <taxon>Fungi</taxon>
        <taxon>Dikarya</taxon>
        <taxon>Ascomycota</taxon>
        <taxon>Pezizomycotina</taxon>
        <taxon>Eurotiomycetes</taxon>
        <taxon>Eurotiomycetidae</taxon>
        <taxon>Eurotiales</taxon>
        <taxon>Aspergillaceae</taxon>
        <taxon>Aspergillus</taxon>
    </lineage>
</organism>
<dbReference type="Proteomes" id="UP000654913">
    <property type="component" value="Chromosome 5"/>
</dbReference>
<dbReference type="RefSeq" id="XP_041559007.1">
    <property type="nucleotide sequence ID" value="XM_041706642.1"/>
</dbReference>
<dbReference type="InterPro" id="IPR029058">
    <property type="entry name" value="AB_hydrolase_fold"/>
</dbReference>
<protein>
    <recommendedName>
        <fullName evidence="1">AB hydrolase-1 domain-containing protein</fullName>
    </recommendedName>
</protein>
<proteinExistence type="predicted"/>
<dbReference type="OrthoDB" id="5371334at2759"/>
<dbReference type="InterPro" id="IPR000073">
    <property type="entry name" value="AB_hydrolase_1"/>
</dbReference>
<accession>A0A7R8ARE5</accession>
<dbReference type="Gene3D" id="3.40.50.1820">
    <property type="entry name" value="alpha/beta hydrolase"/>
    <property type="match status" value="1"/>
</dbReference>
<evidence type="ECO:0000313" key="2">
    <source>
        <dbReference type="EMBL" id="BCS26813.1"/>
    </source>
</evidence>
<name>A0A7R8ARE5_9EURO</name>
<dbReference type="GeneID" id="64976818"/>
<dbReference type="SUPFAM" id="SSF53474">
    <property type="entry name" value="alpha/beta-Hydrolases"/>
    <property type="match status" value="1"/>
</dbReference>
<sequence>MMQPFRTILPNDAVLTGLHNIPARSSNAGEHRPLVILLHGGTYDSQYFDVDAKYGASFTSNALGVPCVAPNRPGYQDSTSFYPIPSHSNFAQEYGRSLHRNILPTVWSEFGEPHGCNSVVLLCHSIATTGAIIAAGLYATESQPRYPLCGVICSGFGTQEGWMPSEPLQDGEDIPALFLPPGVKDKMLLQEGLADPAVYEHSHRLNHKTTVEEFKSIRDVWHPGWRELAAAVKVPVMWALAGRDTVWKANHEHLAEIVGAFTRSERVEGSIVLGAPHNIELSYWSHGWYARCFGFALECAASFARPKA</sequence>
<reference evidence="2" key="1">
    <citation type="submission" date="2021-01" db="EMBL/GenBank/DDBJ databases">
        <authorList>
            <consortium name="Aspergillus puulaauensis MK2 genome sequencing consortium"/>
            <person name="Kazuki M."/>
            <person name="Futagami T."/>
        </authorList>
    </citation>
    <scope>NUCLEOTIDE SEQUENCE</scope>
    <source>
        <strain evidence="2">MK2</strain>
    </source>
</reference>
<feature type="domain" description="AB hydrolase-1" evidence="1">
    <location>
        <begin position="35"/>
        <end position="260"/>
    </location>
</feature>